<comment type="caution">
    <text evidence="1">The sequence shown here is derived from an EMBL/GenBank/DDBJ whole genome shotgun (WGS) entry which is preliminary data.</text>
</comment>
<evidence type="ECO:0000313" key="2">
    <source>
        <dbReference type="Proteomes" id="UP001139447"/>
    </source>
</evidence>
<proteinExistence type="predicted"/>
<dbReference type="AlphaFoldDB" id="A0A9X1VZZ8"/>
<reference evidence="1" key="1">
    <citation type="submission" date="2022-03" db="EMBL/GenBank/DDBJ databases">
        <authorList>
            <person name="Woo C.Y."/>
        </authorList>
    </citation>
    <scope>NUCLEOTIDE SEQUENCE</scope>
    <source>
        <strain evidence="1">CYS-02</strain>
    </source>
</reference>
<dbReference type="Proteomes" id="UP001139447">
    <property type="component" value="Unassembled WGS sequence"/>
</dbReference>
<keyword evidence="2" id="KW-1185">Reference proteome</keyword>
<dbReference type="RefSeq" id="WP_243308479.1">
    <property type="nucleotide sequence ID" value="NZ_JALGBI010000002.1"/>
</dbReference>
<organism evidence="1 2">
    <name type="scientific">Variovorax terrae</name>
    <dbReference type="NCBI Taxonomy" id="2923278"/>
    <lineage>
        <taxon>Bacteria</taxon>
        <taxon>Pseudomonadati</taxon>
        <taxon>Pseudomonadota</taxon>
        <taxon>Betaproteobacteria</taxon>
        <taxon>Burkholderiales</taxon>
        <taxon>Comamonadaceae</taxon>
        <taxon>Variovorax</taxon>
    </lineage>
</organism>
<sequence>MHLLIPFASGSAPACQQALRSLALPHLDRLLARLTPAAADAGDDYTLSPPHERALARALGLVAGDGQIPWAAWQAGADAGDQAWAWITPCHWRVGTEQISMGDPEALQLQEAESQALLAAMQPFFEEDGVALAYRQPTRWLARGEVFRGLPTASLDRVMGRPIDLWMPKLPQARALRRLQNEMQMLLYTHAVNDAREQRGLLPVNSFWVSGTGALQQPPRPGPGPTVPQSLAQAALREDWAAWTQAWQQLDATQGAALLAALDRGEAVTLTLCGERSAQAFETVARGLWQRISSHFGRTSARTVLEAL</sequence>
<protein>
    <submittedName>
        <fullName evidence="1">Phosphoglycerate mutase</fullName>
    </submittedName>
</protein>
<gene>
    <name evidence="1" type="ORF">MMF98_18890</name>
</gene>
<accession>A0A9X1VZZ8</accession>
<dbReference type="EMBL" id="JALGBI010000002">
    <property type="protein sequence ID" value="MCJ0765284.1"/>
    <property type="molecule type" value="Genomic_DNA"/>
</dbReference>
<evidence type="ECO:0000313" key="1">
    <source>
        <dbReference type="EMBL" id="MCJ0765284.1"/>
    </source>
</evidence>
<name>A0A9X1VZZ8_9BURK</name>